<dbReference type="Proteomes" id="UP000642488">
    <property type="component" value="Unassembled WGS sequence"/>
</dbReference>
<reference evidence="2" key="1">
    <citation type="submission" date="2020-12" db="EMBL/GenBank/DDBJ databases">
        <title>Bacterial taxonomy.</title>
        <authorList>
            <person name="Pan X."/>
        </authorList>
    </citation>
    <scope>NUCLEOTIDE SEQUENCE</scope>
    <source>
        <strain evidence="2">KCTC 52957</strain>
    </source>
</reference>
<dbReference type="NCBIfam" id="TIGR00259">
    <property type="entry name" value="thylakoid_BtpA"/>
    <property type="match status" value="1"/>
</dbReference>
<evidence type="ECO:0000256" key="1">
    <source>
        <dbReference type="ARBA" id="ARBA00006007"/>
    </source>
</evidence>
<dbReference type="InterPro" id="IPR005137">
    <property type="entry name" value="BtpA"/>
</dbReference>
<dbReference type="InterPro" id="IPR011060">
    <property type="entry name" value="RibuloseP-bd_barrel"/>
</dbReference>
<comment type="similarity">
    <text evidence="1">Belongs to the BtpA family.</text>
</comment>
<sequence>MWEINQIIPFFGVRAFEKGTTDRQRRVKRVNISSKSTDTDAILNIFKTERAVIGVVHCPAFPGSPRHDGRSFDQILDAALFDAETYAAAGIDGLIVENHGDIPFLRPDDLGPETTAFMTAATRRVIEATGLPTGINILANAPLPAFAVAAASGAQFIRVNQWANAYVANEGLLDGDAARALRYRKTIAAEGVAVFADSHVKHGAHAITADRSIEELTRDLEFFDAEVVIATGQRTGDAATNEELETIVGATGLPVIVGSGVTVENAERILSRARGVIIGSSLKEDGVWWNPVDGDRARRFMDTARALRT</sequence>
<accession>A0A934IDT9</accession>
<dbReference type="PIRSF" id="PIRSF005956">
    <property type="entry name" value="BtpA"/>
    <property type="match status" value="1"/>
</dbReference>
<dbReference type="PANTHER" id="PTHR21381:SF3">
    <property type="entry name" value="SGC REGION PROTEIN SGCQ-RELATED"/>
    <property type="match status" value="1"/>
</dbReference>
<evidence type="ECO:0000313" key="3">
    <source>
        <dbReference type="Proteomes" id="UP000642488"/>
    </source>
</evidence>
<dbReference type="SUPFAM" id="SSF51366">
    <property type="entry name" value="Ribulose-phoshate binding barrel"/>
    <property type="match status" value="1"/>
</dbReference>
<keyword evidence="3" id="KW-1185">Reference proteome</keyword>
<gene>
    <name evidence="2" type="ORF">ILP92_13695</name>
</gene>
<dbReference type="PANTHER" id="PTHR21381">
    <property type="entry name" value="ZGC:162297"/>
    <property type="match status" value="1"/>
</dbReference>
<comment type="caution">
    <text evidence="2">The sequence shown here is derived from an EMBL/GenBank/DDBJ whole genome shotgun (WGS) entry which is preliminary data.</text>
</comment>
<protein>
    <submittedName>
        <fullName evidence="2">BtpA/SgcQ family protein</fullName>
    </submittedName>
</protein>
<evidence type="ECO:0000313" key="2">
    <source>
        <dbReference type="EMBL" id="MBJ3763806.1"/>
    </source>
</evidence>
<dbReference type="EMBL" id="JAEKPD010000014">
    <property type="protein sequence ID" value="MBJ3763806.1"/>
    <property type="molecule type" value="Genomic_DNA"/>
</dbReference>
<dbReference type="Pfam" id="PF03437">
    <property type="entry name" value="BtpA"/>
    <property type="match status" value="1"/>
</dbReference>
<proteinExistence type="inferred from homology"/>
<dbReference type="AlphaFoldDB" id="A0A934IDT9"/>
<name>A0A934IDT9_9RHOB</name>
<organism evidence="2 3">
    <name type="scientific">Palleronia pontilimi</name>
    <dbReference type="NCBI Taxonomy" id="1964209"/>
    <lineage>
        <taxon>Bacteria</taxon>
        <taxon>Pseudomonadati</taxon>
        <taxon>Pseudomonadota</taxon>
        <taxon>Alphaproteobacteria</taxon>
        <taxon>Rhodobacterales</taxon>
        <taxon>Roseobacteraceae</taxon>
        <taxon>Palleronia</taxon>
    </lineage>
</organism>